<dbReference type="EMBL" id="JACXAE010000064">
    <property type="protein sequence ID" value="MBD2774150.1"/>
    <property type="molecule type" value="Genomic_DNA"/>
</dbReference>
<protein>
    <submittedName>
        <fullName evidence="2">GNAT family N-acetyltransferase</fullName>
    </submittedName>
</protein>
<gene>
    <name evidence="2" type="ORF">ICL16_19240</name>
</gene>
<dbReference type="Gene3D" id="3.40.630.30">
    <property type="match status" value="1"/>
</dbReference>
<organism evidence="2 3">
    <name type="scientific">Iningainema tapete BLCC-T55</name>
    <dbReference type="NCBI Taxonomy" id="2748662"/>
    <lineage>
        <taxon>Bacteria</taxon>
        <taxon>Bacillati</taxon>
        <taxon>Cyanobacteriota</taxon>
        <taxon>Cyanophyceae</taxon>
        <taxon>Nostocales</taxon>
        <taxon>Scytonemataceae</taxon>
        <taxon>Iningainema tapete</taxon>
    </lineage>
</organism>
<dbReference type="InterPro" id="IPR016181">
    <property type="entry name" value="Acyl_CoA_acyltransferase"/>
</dbReference>
<name>A0A8J7CF01_9CYAN</name>
<dbReference type="Proteomes" id="UP000629098">
    <property type="component" value="Unassembled WGS sequence"/>
</dbReference>
<dbReference type="RefSeq" id="WP_190830784.1">
    <property type="nucleotide sequence ID" value="NZ_CAWPPI010000064.1"/>
</dbReference>
<dbReference type="InterPro" id="IPR000182">
    <property type="entry name" value="GNAT_dom"/>
</dbReference>
<sequence>MMVHFRDCTKSDFPTLQNHVFSLYQEDPPTMGMNSEKIQNTFREFTLKPEKGRIIVFDKDNVVIGYAILVFFWSNEYGGDFIEIDELFVQEDYRGCGVGTAFFQWLKETWSGKAVALALQATPSNDRAVAFYQRMGFRASPNRHLMKLLVTSKD</sequence>
<evidence type="ECO:0000259" key="1">
    <source>
        <dbReference type="PROSITE" id="PS51186"/>
    </source>
</evidence>
<dbReference type="Pfam" id="PF00583">
    <property type="entry name" value="Acetyltransf_1"/>
    <property type="match status" value="1"/>
</dbReference>
<evidence type="ECO:0000313" key="2">
    <source>
        <dbReference type="EMBL" id="MBD2774150.1"/>
    </source>
</evidence>
<dbReference type="PROSITE" id="PS51186">
    <property type="entry name" value="GNAT"/>
    <property type="match status" value="1"/>
</dbReference>
<dbReference type="PANTHER" id="PTHR43617:SF22">
    <property type="entry name" value="L-AMINO ACID N-ACETYLTRANSFERASE AAAT"/>
    <property type="match status" value="1"/>
</dbReference>
<dbReference type="AlphaFoldDB" id="A0A8J7CF01"/>
<reference evidence="2" key="1">
    <citation type="submission" date="2020-09" db="EMBL/GenBank/DDBJ databases">
        <title>Iningainema tapete sp. nov. (Scytonemataceae, Cyanobacteria) from greenhouses in central Florida (USA) produces two types of nodularin with biosynthetic potential for microcystin-LR and anabaenopeptins.</title>
        <authorList>
            <person name="Berthold D.E."/>
            <person name="Lefler F.W."/>
            <person name="Huang I.-S."/>
            <person name="Abdulla H."/>
            <person name="Zimba P.V."/>
            <person name="Laughinghouse H.D. IV."/>
        </authorList>
    </citation>
    <scope>NUCLEOTIDE SEQUENCE</scope>
    <source>
        <strain evidence="2">BLCCT55</strain>
    </source>
</reference>
<dbReference type="CDD" id="cd04301">
    <property type="entry name" value="NAT_SF"/>
    <property type="match status" value="1"/>
</dbReference>
<feature type="domain" description="N-acetyltransferase" evidence="1">
    <location>
        <begin position="3"/>
        <end position="154"/>
    </location>
</feature>
<dbReference type="SUPFAM" id="SSF55729">
    <property type="entry name" value="Acyl-CoA N-acyltransferases (Nat)"/>
    <property type="match status" value="1"/>
</dbReference>
<dbReference type="GO" id="GO:0016747">
    <property type="term" value="F:acyltransferase activity, transferring groups other than amino-acyl groups"/>
    <property type="evidence" value="ECO:0007669"/>
    <property type="project" value="InterPro"/>
</dbReference>
<keyword evidence="3" id="KW-1185">Reference proteome</keyword>
<evidence type="ECO:0000313" key="3">
    <source>
        <dbReference type="Proteomes" id="UP000629098"/>
    </source>
</evidence>
<dbReference type="PANTHER" id="PTHR43617">
    <property type="entry name" value="L-AMINO ACID N-ACETYLTRANSFERASE"/>
    <property type="match status" value="1"/>
</dbReference>
<proteinExistence type="predicted"/>
<accession>A0A8J7CF01</accession>
<dbReference type="InterPro" id="IPR050276">
    <property type="entry name" value="MshD_Acetyltransferase"/>
</dbReference>
<comment type="caution">
    <text evidence="2">The sequence shown here is derived from an EMBL/GenBank/DDBJ whole genome shotgun (WGS) entry which is preliminary data.</text>
</comment>